<proteinExistence type="predicted"/>
<protein>
    <submittedName>
        <fullName evidence="1">Uncharacterized protein</fullName>
    </submittedName>
</protein>
<dbReference type="EMBL" id="JAWLKA010000014">
    <property type="protein sequence ID" value="MDV6283651.1"/>
    <property type="molecule type" value="Genomic_DNA"/>
</dbReference>
<organism evidence="1 2">
    <name type="scientific">Rhodococcus jostii</name>
    <dbReference type="NCBI Taxonomy" id="132919"/>
    <lineage>
        <taxon>Bacteria</taxon>
        <taxon>Bacillati</taxon>
        <taxon>Actinomycetota</taxon>
        <taxon>Actinomycetes</taxon>
        <taxon>Mycobacteriales</taxon>
        <taxon>Nocardiaceae</taxon>
        <taxon>Rhodococcus</taxon>
    </lineage>
</organism>
<comment type="caution">
    <text evidence="1">The sequence shown here is derived from an EMBL/GenBank/DDBJ whole genome shotgun (WGS) entry which is preliminary data.</text>
</comment>
<evidence type="ECO:0000313" key="2">
    <source>
        <dbReference type="Proteomes" id="UP001185737"/>
    </source>
</evidence>
<reference evidence="1 2" key="1">
    <citation type="submission" date="2023-10" db="EMBL/GenBank/DDBJ databases">
        <title>Development of a sustainable strategy for remediation of hydrocarbon-contaminated territories based on the waste exchange concept.</title>
        <authorList>
            <person name="Krivoruchko A."/>
        </authorList>
    </citation>
    <scope>NUCLEOTIDE SEQUENCE [LARGE SCALE GENOMIC DNA]</scope>
    <source>
        <strain evidence="1 2">IEGM 60</strain>
    </source>
</reference>
<gene>
    <name evidence="1" type="ORF">R3Q59_24480</name>
</gene>
<sequence>MDDREERDIDVVRTRLIQRYPDLDSGVIEDLIAAELGRFDGCRVRDFVPLLVERAAARTLDATFCHPPAHLEPTLTPDVPAIPHTPARIETAVPTASTIRGVRRVFARRSPRLL</sequence>
<evidence type="ECO:0000313" key="1">
    <source>
        <dbReference type="EMBL" id="MDV6283651.1"/>
    </source>
</evidence>
<accession>A0ABU4CJA0</accession>
<dbReference type="NCBIfam" id="NF046112">
    <property type="entry name" value="MSMEG_6209_Nter"/>
    <property type="match status" value="1"/>
</dbReference>
<dbReference type="RefSeq" id="WP_280784225.1">
    <property type="nucleotide sequence ID" value="NZ_JAWLKA010000014.1"/>
</dbReference>
<name>A0ABU4CJA0_RHOJO</name>
<keyword evidence="2" id="KW-1185">Reference proteome</keyword>
<dbReference type="Proteomes" id="UP001185737">
    <property type="component" value="Unassembled WGS sequence"/>
</dbReference>